<evidence type="ECO:0000313" key="2">
    <source>
        <dbReference type="Proteomes" id="UP000241818"/>
    </source>
</evidence>
<dbReference type="InParanoid" id="A0A2T3AZ77"/>
<keyword evidence="2" id="KW-1185">Reference proteome</keyword>
<accession>A0A2T3AZ77</accession>
<dbReference type="AlphaFoldDB" id="A0A2T3AZ77"/>
<sequence length="113" mass="12462">MSATRSAARPFGLLTLGLRTALSGSSWIVLDRLDRLRMARPSRWTLPRMSRSLTRLPFFDSGLFRLLPAKLLIAAECPSRASSTVVAAVLALVPERHGPRSQLDSGGRTRYAR</sequence>
<reference evidence="1 2" key="1">
    <citation type="journal article" date="2018" name="New Phytol.">
        <title>Comparative genomics and transcriptomics depict ericoid mycorrhizal fungi as versatile saprotrophs and plant mutualists.</title>
        <authorList>
            <person name="Martino E."/>
            <person name="Morin E."/>
            <person name="Grelet G.A."/>
            <person name="Kuo A."/>
            <person name="Kohler A."/>
            <person name="Daghino S."/>
            <person name="Barry K.W."/>
            <person name="Cichocki N."/>
            <person name="Clum A."/>
            <person name="Dockter R.B."/>
            <person name="Hainaut M."/>
            <person name="Kuo R.C."/>
            <person name="LaButti K."/>
            <person name="Lindahl B.D."/>
            <person name="Lindquist E.A."/>
            <person name="Lipzen A."/>
            <person name="Khouja H.R."/>
            <person name="Magnuson J."/>
            <person name="Murat C."/>
            <person name="Ohm R.A."/>
            <person name="Singer S.W."/>
            <person name="Spatafora J.W."/>
            <person name="Wang M."/>
            <person name="Veneault-Fourrey C."/>
            <person name="Henrissat B."/>
            <person name="Grigoriev I.V."/>
            <person name="Martin F.M."/>
            <person name="Perotto S."/>
        </authorList>
    </citation>
    <scope>NUCLEOTIDE SEQUENCE [LARGE SCALE GENOMIC DNA]</scope>
    <source>
        <strain evidence="1 2">ATCC 22711</strain>
    </source>
</reference>
<dbReference type="EMBL" id="KZ679013">
    <property type="protein sequence ID" value="PSS15369.1"/>
    <property type="molecule type" value="Genomic_DNA"/>
</dbReference>
<dbReference type="Proteomes" id="UP000241818">
    <property type="component" value="Unassembled WGS sequence"/>
</dbReference>
<organism evidence="1 2">
    <name type="scientific">Amorphotheca resinae ATCC 22711</name>
    <dbReference type="NCBI Taxonomy" id="857342"/>
    <lineage>
        <taxon>Eukaryota</taxon>
        <taxon>Fungi</taxon>
        <taxon>Dikarya</taxon>
        <taxon>Ascomycota</taxon>
        <taxon>Pezizomycotina</taxon>
        <taxon>Leotiomycetes</taxon>
        <taxon>Helotiales</taxon>
        <taxon>Amorphothecaceae</taxon>
        <taxon>Amorphotheca</taxon>
    </lineage>
</organism>
<name>A0A2T3AZ77_AMORE</name>
<evidence type="ECO:0000313" key="1">
    <source>
        <dbReference type="EMBL" id="PSS15369.1"/>
    </source>
</evidence>
<proteinExistence type="predicted"/>
<dbReference type="GeneID" id="36572418"/>
<dbReference type="RefSeq" id="XP_024719968.1">
    <property type="nucleotide sequence ID" value="XM_024864337.1"/>
</dbReference>
<gene>
    <name evidence="1" type="ORF">M430DRAFT_20654</name>
</gene>
<protein>
    <submittedName>
        <fullName evidence="1">Uncharacterized protein</fullName>
    </submittedName>
</protein>